<dbReference type="CDD" id="cd07197">
    <property type="entry name" value="nitrilase"/>
    <property type="match status" value="1"/>
</dbReference>
<dbReference type="InterPro" id="IPR003010">
    <property type="entry name" value="C-N_Hydrolase"/>
</dbReference>
<dbReference type="PANTHER" id="PTHR43674:SF16">
    <property type="entry name" value="CARBON-NITROGEN FAMILY, PUTATIVE (AFU_ORTHOLOGUE AFUA_5G02350)-RELATED"/>
    <property type="match status" value="1"/>
</dbReference>
<dbReference type="Pfam" id="PF00795">
    <property type="entry name" value="CN_hydrolase"/>
    <property type="match status" value="1"/>
</dbReference>
<accession>A0ABT6VW29</accession>
<dbReference type="RefSeq" id="WP_271324824.1">
    <property type="nucleotide sequence ID" value="NZ_JAAGKO020000008.1"/>
</dbReference>
<dbReference type="InterPro" id="IPR050345">
    <property type="entry name" value="Aliph_Amidase/BUP"/>
</dbReference>
<proteinExistence type="predicted"/>
<dbReference type="PROSITE" id="PS50263">
    <property type="entry name" value="CN_HYDROLASE"/>
    <property type="match status" value="1"/>
</dbReference>
<reference evidence="3 4" key="1">
    <citation type="submission" date="2023-05" db="EMBL/GenBank/DDBJ databases">
        <title>Streptantibioticus silvisoli sp. nov., acidotolerant actinomycetes 1 from pine litter.</title>
        <authorList>
            <person name="Swiecimska M."/>
            <person name="Golinska P."/>
            <person name="Sangal V."/>
            <person name="Wachnowicz B."/>
            <person name="Goodfellow M."/>
        </authorList>
    </citation>
    <scope>NUCLEOTIDE SEQUENCE [LARGE SCALE GENOMIC DNA]</scope>
    <source>
        <strain evidence="3 4">SL54</strain>
    </source>
</reference>
<dbReference type="Gene3D" id="3.60.110.10">
    <property type="entry name" value="Carbon-nitrogen hydrolase"/>
    <property type="match status" value="1"/>
</dbReference>
<dbReference type="InterPro" id="IPR036526">
    <property type="entry name" value="C-N_Hydrolase_sf"/>
</dbReference>
<evidence type="ECO:0000313" key="4">
    <source>
        <dbReference type="Proteomes" id="UP001156398"/>
    </source>
</evidence>
<feature type="domain" description="CN hydrolase" evidence="2">
    <location>
        <begin position="44"/>
        <end position="337"/>
    </location>
</feature>
<evidence type="ECO:0000259" key="2">
    <source>
        <dbReference type="PROSITE" id="PS50263"/>
    </source>
</evidence>
<dbReference type="Proteomes" id="UP001156398">
    <property type="component" value="Unassembled WGS sequence"/>
</dbReference>
<gene>
    <name evidence="3" type="ORF">POF43_008200</name>
</gene>
<evidence type="ECO:0000313" key="3">
    <source>
        <dbReference type="EMBL" id="MDI5962693.1"/>
    </source>
</evidence>
<sequence>MTANRNLKRRVRARAAKTGESYTTALRHVRPNPSGDVMPGTKRVRLAVAQTAVGQDPRDQDALRAAGREVRRLMREAARAGARVAQFTEGATCFPGKRVMSAAGPQVVGPADWDRFAWDVLRGELTAIADLARELRLWTVLGSTHRLTPPHRPHNSMYVISDRGTVVTRYDERMLSNTKISFMYAPGVAPVTFAVDGVRFGCALGMECHFPEIFAEYESLDVDCVLFSTTGGAPGDDGAFALETQAHAAVNGFWAGFAVPARPGADAATAGIVTPAGTWAARCPSGGAAAFVVADVGHDPQDPATAFARPWRRTARSGLYERYAVGADARSEDRAGF</sequence>
<dbReference type="SUPFAM" id="SSF56317">
    <property type="entry name" value="Carbon-nitrogen hydrolase"/>
    <property type="match status" value="1"/>
</dbReference>
<dbReference type="PANTHER" id="PTHR43674">
    <property type="entry name" value="NITRILASE C965.09-RELATED"/>
    <property type="match status" value="1"/>
</dbReference>
<dbReference type="GO" id="GO:0016787">
    <property type="term" value="F:hydrolase activity"/>
    <property type="evidence" value="ECO:0007669"/>
    <property type="project" value="UniProtKB-KW"/>
</dbReference>
<dbReference type="EMBL" id="JAAGKO020000008">
    <property type="protein sequence ID" value="MDI5962693.1"/>
    <property type="molecule type" value="Genomic_DNA"/>
</dbReference>
<comment type="caution">
    <text evidence="3">The sequence shown here is derived from an EMBL/GenBank/DDBJ whole genome shotgun (WGS) entry which is preliminary data.</text>
</comment>
<keyword evidence="4" id="KW-1185">Reference proteome</keyword>
<keyword evidence="1 3" id="KW-0378">Hydrolase</keyword>
<organism evidence="3 4">
    <name type="scientific">Streptantibioticus silvisoli</name>
    <dbReference type="NCBI Taxonomy" id="2705255"/>
    <lineage>
        <taxon>Bacteria</taxon>
        <taxon>Bacillati</taxon>
        <taxon>Actinomycetota</taxon>
        <taxon>Actinomycetes</taxon>
        <taxon>Kitasatosporales</taxon>
        <taxon>Streptomycetaceae</taxon>
        <taxon>Streptantibioticus</taxon>
    </lineage>
</organism>
<protein>
    <submittedName>
        <fullName evidence="3">Carbon-nitrogen hydrolase family protein</fullName>
    </submittedName>
</protein>
<evidence type="ECO:0000256" key="1">
    <source>
        <dbReference type="ARBA" id="ARBA00022801"/>
    </source>
</evidence>
<name>A0ABT6VW29_9ACTN</name>